<keyword evidence="3" id="KW-1185">Reference proteome</keyword>
<evidence type="ECO:0000313" key="2">
    <source>
        <dbReference type="EMBL" id="EAS35014.3"/>
    </source>
</evidence>
<dbReference type="AlphaFoldDB" id="J3KGV3"/>
<protein>
    <submittedName>
        <fullName evidence="2">Uncharacterized protein</fullName>
    </submittedName>
</protein>
<dbReference type="RefSeq" id="XP_001246597.2">
    <property type="nucleotide sequence ID" value="XM_001246596.2"/>
</dbReference>
<evidence type="ECO:0000313" key="3">
    <source>
        <dbReference type="Proteomes" id="UP000001261"/>
    </source>
</evidence>
<evidence type="ECO:0000256" key="1">
    <source>
        <dbReference type="SAM" id="MobiDB-lite"/>
    </source>
</evidence>
<dbReference type="GeneID" id="24164508"/>
<feature type="compositionally biased region" description="Polar residues" evidence="1">
    <location>
        <begin position="23"/>
        <end position="34"/>
    </location>
</feature>
<dbReference type="Proteomes" id="UP000001261">
    <property type="component" value="Unassembled WGS sequence"/>
</dbReference>
<reference evidence="3" key="1">
    <citation type="journal article" date="2009" name="Genome Res.">
        <title>Comparative genomic analyses of the human fungal pathogens Coccidioides and their relatives.</title>
        <authorList>
            <person name="Sharpton T.J."/>
            <person name="Stajich J.E."/>
            <person name="Rounsley S.D."/>
            <person name="Gardner M.J."/>
            <person name="Wortman J.R."/>
            <person name="Jordar V.S."/>
            <person name="Maiti R."/>
            <person name="Kodira C.D."/>
            <person name="Neafsey D.E."/>
            <person name="Zeng Q."/>
            <person name="Hung C.-Y."/>
            <person name="McMahan C."/>
            <person name="Muszewska A."/>
            <person name="Grynberg M."/>
            <person name="Mandel M.A."/>
            <person name="Kellner E.M."/>
            <person name="Barker B.M."/>
            <person name="Galgiani J.N."/>
            <person name="Orbach M.J."/>
            <person name="Kirkland T.N."/>
            <person name="Cole G.T."/>
            <person name="Henn M.R."/>
            <person name="Birren B.W."/>
            <person name="Taylor J.W."/>
        </authorList>
    </citation>
    <scope>NUCLEOTIDE SEQUENCE [LARGE SCALE GENOMIC DNA]</scope>
    <source>
        <strain evidence="3">RS</strain>
    </source>
</reference>
<feature type="region of interest" description="Disordered" evidence="1">
    <location>
        <begin position="12"/>
        <end position="37"/>
    </location>
</feature>
<reference evidence="3" key="2">
    <citation type="journal article" date="2010" name="Genome Res.">
        <title>Population genomic sequencing of Coccidioides fungi reveals recent hybridization and transposon control.</title>
        <authorList>
            <person name="Neafsey D.E."/>
            <person name="Barker B.M."/>
            <person name="Sharpton T.J."/>
            <person name="Stajich J.E."/>
            <person name="Park D.J."/>
            <person name="Whiston E."/>
            <person name="Hung C.-Y."/>
            <person name="McMahan C."/>
            <person name="White J."/>
            <person name="Sykes S."/>
            <person name="Heiman D."/>
            <person name="Young S."/>
            <person name="Zeng Q."/>
            <person name="Abouelleil A."/>
            <person name="Aftuck L."/>
            <person name="Bessette D."/>
            <person name="Brown A."/>
            <person name="FitzGerald M."/>
            <person name="Lui A."/>
            <person name="Macdonald J.P."/>
            <person name="Priest M."/>
            <person name="Orbach M.J."/>
            <person name="Galgiani J.N."/>
            <person name="Kirkland T.N."/>
            <person name="Cole G.T."/>
            <person name="Birren B.W."/>
            <person name="Henn M.R."/>
            <person name="Taylor J.W."/>
            <person name="Rounsley S.D."/>
        </authorList>
    </citation>
    <scope>GENOME REANNOTATION</scope>
    <source>
        <strain evidence="3">RS</strain>
    </source>
</reference>
<accession>J3KGV3</accession>
<proteinExistence type="predicted"/>
<sequence length="101" mass="11352">MDDKGVCTRIETAIASRDGGEGQQSSRHPTSSASRLARISKCHSRRTGGIEYPARQYKRETGSLEGKLLQARQLSKPRDCMRLLIEDPQMLRPADFDFSQN</sequence>
<gene>
    <name evidence="2" type="ORF">CIMG_12881</name>
</gene>
<dbReference type="EMBL" id="GG704911">
    <property type="protein sequence ID" value="EAS35014.3"/>
    <property type="molecule type" value="Genomic_DNA"/>
</dbReference>
<dbReference type="InParanoid" id="J3KGV3"/>
<dbReference type="VEuPathDB" id="FungiDB:CIMG_12881"/>
<dbReference type="KEGG" id="cim:CIMG_12881"/>
<organism evidence="2 3">
    <name type="scientific">Coccidioides immitis (strain RS)</name>
    <name type="common">Valley fever fungus</name>
    <dbReference type="NCBI Taxonomy" id="246410"/>
    <lineage>
        <taxon>Eukaryota</taxon>
        <taxon>Fungi</taxon>
        <taxon>Dikarya</taxon>
        <taxon>Ascomycota</taxon>
        <taxon>Pezizomycotina</taxon>
        <taxon>Eurotiomycetes</taxon>
        <taxon>Eurotiomycetidae</taxon>
        <taxon>Onygenales</taxon>
        <taxon>Onygenaceae</taxon>
        <taxon>Coccidioides</taxon>
    </lineage>
</organism>
<name>J3KGV3_COCIM</name>